<evidence type="ECO:0000256" key="1">
    <source>
        <dbReference type="ARBA" id="ARBA00022741"/>
    </source>
</evidence>
<dbReference type="SUPFAM" id="SSF52540">
    <property type="entry name" value="P-loop containing nucleoside triphosphate hydrolases"/>
    <property type="match status" value="2"/>
</dbReference>
<keyword evidence="5" id="KW-0378">Hydrolase</keyword>
<organism evidence="5 6">
    <name type="scientific">Sulfidibacter corallicola</name>
    <dbReference type="NCBI Taxonomy" id="2818388"/>
    <lineage>
        <taxon>Bacteria</taxon>
        <taxon>Pseudomonadati</taxon>
        <taxon>Acidobacteriota</taxon>
        <taxon>Holophagae</taxon>
        <taxon>Acanthopleuribacterales</taxon>
        <taxon>Acanthopleuribacteraceae</taxon>
        <taxon>Sulfidibacter</taxon>
    </lineage>
</organism>
<feature type="domain" description="Helicase ATP-binding" evidence="4">
    <location>
        <begin position="101"/>
        <end position="372"/>
    </location>
</feature>
<keyword evidence="6" id="KW-1185">Reference proteome</keyword>
<proteinExistence type="predicted"/>
<dbReference type="SMART" id="SM00487">
    <property type="entry name" value="DEXDc"/>
    <property type="match status" value="1"/>
</dbReference>
<feature type="region of interest" description="Disordered" evidence="3">
    <location>
        <begin position="203"/>
        <end position="226"/>
    </location>
</feature>
<evidence type="ECO:0000256" key="2">
    <source>
        <dbReference type="ARBA" id="ARBA00022840"/>
    </source>
</evidence>
<dbReference type="InterPro" id="IPR001650">
    <property type="entry name" value="Helicase_C-like"/>
</dbReference>
<keyword evidence="2" id="KW-0067">ATP-binding</keyword>
<sequence length="1849" mass="210868">MIDSPIQIARDLKNIYLKYLKSSFPLRHPLLERERHTLLAETGVLAQPPMMEPIKKYQGDTTLTEMGSLYRDLDGLTRQGLFWNESGQPRALFPHQVRALKAVVEEKKHMVVTTGTGSGKTECLFLPILQHLLAEKRGEDLRKERHQPAVRALFLYPLNALAEDQMVRLRKALNTQAVRHWLDFHMEPNFRIRFGRYIGQTPVSGDRSETKKSELRKARKKEQTDRQKLSAFKDKDLYRFEALSLRSCDLDPGSAELFSRWDMQDRPPDLLITNHSMLNIMLMRAIEADSIIAKTRDWLAGDRSRLFHLVIDELHMHRGTPGSEVAYLLRLLLHRLGLQPNSPQIRILASSASLVESDLECRQYINEMFALGLDATDREAFVQKVCLIGDEATTFSGTPQPFTRQQALAFQSLAAVSEGSQTVNEFLKRVSQNSRDADSKIENMATAIRHWKVPQHFLQLCQKGPTTLENIAAKLFGPLKLNDALLAAEGFVNSLLLSKDDKDKFQTNLMPLRFHLFFRSLNGLWACTNPNCDLVVDPLQGQRPFGKLYTKPRMVCGCGSRVLDVLTCRSCGEVFLGGYKYQEGEQADPCLERSYKLVHDQPNYERAQPLSGFQRAYASYAVFWPSQKPPHKKTWKRRSRKHSWERSSLLPRNGALEIGLKNGPNLDWQSGWAFQIDEINKPDPDGNVAPPSAFPACCPNCEEQWIPPRLQKDRPWQQDPSPIGFHFTPAQRLNQILADELLRHWGENRKLITFTDSRQEAAKLSAGLEQFHAWDLVRHFLVRSLDQVTSEFDAFLKYFELGPRALNTQEKQHYRNYQRHNPNNALLLRDYFEEMLEPGSKEERNAKELISKSQGPFAMGPISQMVGSKLLALGICPGGPKSSFAEHKWWELYQFEVDSVHKRDDLTPQQKILSDNISKTLLEECVKTLFDQKRRSWEMLGLGRVTIDPQLLQMFNPSGLEIVKWRGLIDLAIRILGEHRRILFSTIEKYPQTGFLREAFPKRVKHIIRSLEKENGLVNLADTLRSFMATHGLIDNREILLKPQNLFLIPAVPNQQTWLCANCHTLHLVRDLAWCSNCLQMLPEQGQKLGNLLAEQDDYYRYLAYAQQNPFRLHCEELTGQTDKADTLDRQRWFQNLSLNDRHEPSQVFDIDLLSVTTTMEAGVDIGGLKGVHLANMPPRRFNYQQRVGRAGRRGSAYSLALVVARGRTHDEFHYAQPRNMTAMKPRSPYLDMKRHQILRRVLVKEILFQASRDAGFSKSIGYFEPPHGSFGNANHWRSHFREIVEYYLKNQRSEMEQIFTALAPYPEPSIDRDTILEDILANLLADIDRVADDDNRYPQEQLSERLANAGILPMFGFPTRTRRLYTNRPVSSLDQHAIDRPMEMAIVEFAPGRQLVKDKAVYTAVGLAAYERSFRGICEKGGVPGLIQLLSDCPACRYVFITETSQLPYGFKVEPNRKSLEPPFGFCPNCNYAQLIQAKSIQPAGFVSEPGTQLDYDAKLDFFPGSAELRISGNSCSELLPDRIQNLNIRSEEGQAVVTSLDTSLEFKFKTLKKQNIWVAVDFLTPQSIWRDQIPEKDEGTALRLAAVHSTDTLLLHFHRIPKTLDLTLVGPKSTLAAHAAFQSWGDLICRVAGKFLDVDPSEITANYRAIKHQGIMTGEIGLADTLENGAGYCPHLHRHLHEALIEPLQPGKEQYQTLLVGSGLAISGRSGGHASQCKGSCYDCLRGYDNIRHHPILDWRLAIDLAHLANDRKAAIDLAQPHWEGMDELAAKSIAAVDPDWKAEKAGSVWIVNTGNRERGPFLPKHPLWSEYHQQLIDWKKEFGLRSNFFSIFEALRRPGREGLRLQ</sequence>
<dbReference type="GO" id="GO:0005524">
    <property type="term" value="F:ATP binding"/>
    <property type="evidence" value="ECO:0007669"/>
    <property type="project" value="UniProtKB-KW"/>
</dbReference>
<gene>
    <name evidence="5" type="ORF">J3U87_32965</name>
</gene>
<evidence type="ECO:0000259" key="4">
    <source>
        <dbReference type="PROSITE" id="PS51192"/>
    </source>
</evidence>
<dbReference type="InterPro" id="IPR027417">
    <property type="entry name" value="P-loop_NTPase"/>
</dbReference>
<evidence type="ECO:0000256" key="3">
    <source>
        <dbReference type="SAM" id="MobiDB-lite"/>
    </source>
</evidence>
<dbReference type="InterPro" id="IPR014001">
    <property type="entry name" value="Helicase_ATP-bd"/>
</dbReference>
<dbReference type="PANTHER" id="PTHR47957">
    <property type="entry name" value="ATP-DEPENDENT HELICASE HRQ1"/>
    <property type="match status" value="1"/>
</dbReference>
<dbReference type="GO" id="GO:0043138">
    <property type="term" value="F:3'-5' DNA helicase activity"/>
    <property type="evidence" value="ECO:0007669"/>
    <property type="project" value="TreeGrafter"/>
</dbReference>
<dbReference type="RefSeq" id="WP_237380105.1">
    <property type="nucleotide sequence ID" value="NZ_CP071793.1"/>
</dbReference>
<protein>
    <submittedName>
        <fullName evidence="5">DEAD/DEAH box helicase</fullName>
    </submittedName>
</protein>
<evidence type="ECO:0000313" key="5">
    <source>
        <dbReference type="EMBL" id="QTD50421.1"/>
    </source>
</evidence>
<evidence type="ECO:0000313" key="6">
    <source>
        <dbReference type="Proteomes" id="UP000663929"/>
    </source>
</evidence>
<dbReference type="PROSITE" id="PS51192">
    <property type="entry name" value="HELICASE_ATP_BIND_1"/>
    <property type="match status" value="1"/>
</dbReference>
<dbReference type="GO" id="GO:0003676">
    <property type="term" value="F:nucleic acid binding"/>
    <property type="evidence" value="ECO:0007669"/>
    <property type="project" value="InterPro"/>
</dbReference>
<dbReference type="EMBL" id="CP071793">
    <property type="protein sequence ID" value="QTD50421.1"/>
    <property type="molecule type" value="Genomic_DNA"/>
</dbReference>
<dbReference type="GO" id="GO:0036297">
    <property type="term" value="P:interstrand cross-link repair"/>
    <property type="evidence" value="ECO:0007669"/>
    <property type="project" value="TreeGrafter"/>
</dbReference>
<dbReference type="Pfam" id="PF00271">
    <property type="entry name" value="Helicase_C"/>
    <property type="match status" value="1"/>
</dbReference>
<dbReference type="Proteomes" id="UP000663929">
    <property type="component" value="Chromosome"/>
</dbReference>
<dbReference type="SMART" id="SM00490">
    <property type="entry name" value="HELICc"/>
    <property type="match status" value="1"/>
</dbReference>
<dbReference type="KEGG" id="scor:J3U87_32965"/>
<accession>A0A8A4TNF5</accession>
<dbReference type="GO" id="GO:0006289">
    <property type="term" value="P:nucleotide-excision repair"/>
    <property type="evidence" value="ECO:0007669"/>
    <property type="project" value="TreeGrafter"/>
</dbReference>
<reference evidence="5" key="1">
    <citation type="submission" date="2021-03" db="EMBL/GenBank/DDBJ databases">
        <title>Acanthopleuribacteraceae sp. M133.</title>
        <authorList>
            <person name="Wang G."/>
        </authorList>
    </citation>
    <scope>NUCLEOTIDE SEQUENCE</scope>
    <source>
        <strain evidence="5">M133</strain>
    </source>
</reference>
<keyword evidence="1" id="KW-0547">Nucleotide-binding</keyword>
<dbReference type="Pfam" id="PF00270">
    <property type="entry name" value="DEAD"/>
    <property type="match status" value="1"/>
</dbReference>
<dbReference type="PANTHER" id="PTHR47957:SF3">
    <property type="entry name" value="ATP-DEPENDENT HELICASE HRQ1"/>
    <property type="match status" value="1"/>
</dbReference>
<dbReference type="InterPro" id="IPR011545">
    <property type="entry name" value="DEAD/DEAH_box_helicase_dom"/>
</dbReference>
<name>A0A8A4TNF5_SULCO</name>
<dbReference type="Gene3D" id="3.40.50.300">
    <property type="entry name" value="P-loop containing nucleotide triphosphate hydrolases"/>
    <property type="match status" value="2"/>
</dbReference>
<keyword evidence="5" id="KW-0347">Helicase</keyword>
<feature type="compositionally biased region" description="Basic and acidic residues" evidence="3">
    <location>
        <begin position="206"/>
        <end position="226"/>
    </location>
</feature>